<dbReference type="EMBL" id="CAJOBA010034261">
    <property type="protein sequence ID" value="CAF3981237.1"/>
    <property type="molecule type" value="Genomic_DNA"/>
</dbReference>
<dbReference type="OrthoDB" id="10141830at2759"/>
<sequence length="117" mass="13248">ANNSTSASTITVNENSVGRRRKDFTCKTPLHSTTHIRYHLTSIHKKYDLLTNPSAKSSKSLVSENLKRELHTLCYSAIVKDGRSFSDFRKDGILTIFNRLCPDYIRRQNNSACADAK</sequence>
<gene>
    <name evidence="2" type="ORF">GPM918_LOCUS37582</name>
    <name evidence="1" type="ORF">OVA965_LOCUS22517</name>
    <name evidence="4" type="ORF">SRO942_LOCUS38358</name>
    <name evidence="3" type="ORF">TMI583_LOCUS23228</name>
</gene>
<comment type="caution">
    <text evidence="2">The sequence shown here is derived from an EMBL/GenBank/DDBJ whole genome shotgun (WGS) entry which is preliminary data.</text>
</comment>
<dbReference type="Proteomes" id="UP000682733">
    <property type="component" value="Unassembled WGS sequence"/>
</dbReference>
<dbReference type="Proteomes" id="UP000681722">
    <property type="component" value="Unassembled WGS sequence"/>
</dbReference>
<evidence type="ECO:0000313" key="3">
    <source>
        <dbReference type="EMBL" id="CAF3981237.1"/>
    </source>
</evidence>
<feature type="non-terminal residue" evidence="2">
    <location>
        <position position="1"/>
    </location>
</feature>
<reference evidence="2" key="1">
    <citation type="submission" date="2021-02" db="EMBL/GenBank/DDBJ databases">
        <authorList>
            <person name="Nowell W R."/>
        </authorList>
    </citation>
    <scope>NUCLEOTIDE SEQUENCE</scope>
</reference>
<evidence type="ECO:0000313" key="2">
    <source>
        <dbReference type="EMBL" id="CAF1521811.1"/>
    </source>
</evidence>
<protein>
    <submittedName>
        <fullName evidence="2">Uncharacterized protein</fullName>
    </submittedName>
</protein>
<evidence type="ECO:0000313" key="5">
    <source>
        <dbReference type="Proteomes" id="UP000663829"/>
    </source>
</evidence>
<keyword evidence="5" id="KW-1185">Reference proteome</keyword>
<organism evidence="2 5">
    <name type="scientific">Didymodactylos carnosus</name>
    <dbReference type="NCBI Taxonomy" id="1234261"/>
    <lineage>
        <taxon>Eukaryota</taxon>
        <taxon>Metazoa</taxon>
        <taxon>Spiralia</taxon>
        <taxon>Gnathifera</taxon>
        <taxon>Rotifera</taxon>
        <taxon>Eurotatoria</taxon>
        <taxon>Bdelloidea</taxon>
        <taxon>Philodinida</taxon>
        <taxon>Philodinidae</taxon>
        <taxon>Didymodactylos</taxon>
    </lineage>
</organism>
<dbReference type="EMBL" id="CAJOBC010089504">
    <property type="protein sequence ID" value="CAF4381087.1"/>
    <property type="molecule type" value="Genomic_DNA"/>
</dbReference>
<evidence type="ECO:0000313" key="4">
    <source>
        <dbReference type="EMBL" id="CAF4381087.1"/>
    </source>
</evidence>
<dbReference type="EMBL" id="CAJNOQ010023940">
    <property type="protein sequence ID" value="CAF1521811.1"/>
    <property type="molecule type" value="Genomic_DNA"/>
</dbReference>
<accession>A0A815UP93</accession>
<dbReference type="Proteomes" id="UP000677228">
    <property type="component" value="Unassembled WGS sequence"/>
</dbReference>
<evidence type="ECO:0000313" key="1">
    <source>
        <dbReference type="EMBL" id="CAF1169943.1"/>
    </source>
</evidence>
<dbReference type="Proteomes" id="UP000663829">
    <property type="component" value="Unassembled WGS sequence"/>
</dbReference>
<name>A0A815UP93_9BILA</name>
<proteinExistence type="predicted"/>
<dbReference type="EMBL" id="CAJNOK010012739">
    <property type="protein sequence ID" value="CAF1169943.1"/>
    <property type="molecule type" value="Genomic_DNA"/>
</dbReference>
<dbReference type="AlphaFoldDB" id="A0A815UP93"/>